<keyword evidence="3" id="KW-0967">Endosome</keyword>
<dbReference type="PROSITE" id="PS51313">
    <property type="entry name" value="VPS28_N"/>
    <property type="match status" value="1"/>
</dbReference>
<dbReference type="InterPro" id="IPR037202">
    <property type="entry name" value="ESCRT_assembly_dom"/>
</dbReference>
<sequence length="167" mass="18790">MELKPWIDKRERKMHEKFANLYAITKASEKLEKVYIRGMISTSERESDCQKLTAQFKTLSTTSNYKLPGIEQLVVTYMIDCPAEMDRLPVSGVPSTVKHRAAAPTAATTSAAIVAEAVQNFITDIDSLKLIMVAVDKVYPLLSDLSTSLNRMSILPTEFKRKTEMKE</sequence>
<dbReference type="SUPFAM" id="SSF140111">
    <property type="entry name" value="Endosomal sorting complex assembly domain"/>
    <property type="match status" value="1"/>
</dbReference>
<dbReference type="AlphaFoldDB" id="A0AAD3TJI2"/>
<dbReference type="EMBL" id="BSYO01000038">
    <property type="protein sequence ID" value="GMH30326.1"/>
    <property type="molecule type" value="Genomic_DNA"/>
</dbReference>
<dbReference type="GO" id="GO:0043328">
    <property type="term" value="P:protein transport to vacuole involved in ubiquitin-dependent protein catabolic process via the multivesicular body sorting pathway"/>
    <property type="evidence" value="ECO:0007669"/>
    <property type="project" value="TreeGrafter"/>
</dbReference>
<protein>
    <submittedName>
        <fullName evidence="8">Uncharacterized protein</fullName>
    </submittedName>
</protein>
<keyword evidence="4 5" id="KW-0653">Protein transport</keyword>
<evidence type="ECO:0000256" key="3">
    <source>
        <dbReference type="ARBA" id="ARBA00022753"/>
    </source>
</evidence>
<name>A0AAD3TJI2_NEPGR</name>
<evidence type="ECO:0000256" key="1">
    <source>
        <dbReference type="ARBA" id="ARBA00004177"/>
    </source>
</evidence>
<keyword evidence="9" id="KW-1185">Reference proteome</keyword>
<evidence type="ECO:0000256" key="5">
    <source>
        <dbReference type="PROSITE-ProRule" id="PRU00642"/>
    </source>
</evidence>
<organism evidence="8 9">
    <name type="scientific">Nepenthes gracilis</name>
    <name type="common">Slender pitcher plant</name>
    <dbReference type="NCBI Taxonomy" id="150966"/>
    <lineage>
        <taxon>Eukaryota</taxon>
        <taxon>Viridiplantae</taxon>
        <taxon>Streptophyta</taxon>
        <taxon>Embryophyta</taxon>
        <taxon>Tracheophyta</taxon>
        <taxon>Spermatophyta</taxon>
        <taxon>Magnoliopsida</taxon>
        <taxon>eudicotyledons</taxon>
        <taxon>Gunneridae</taxon>
        <taxon>Pentapetalae</taxon>
        <taxon>Caryophyllales</taxon>
        <taxon>Nepenthaceae</taxon>
        <taxon>Nepenthes</taxon>
    </lineage>
</organism>
<dbReference type="Proteomes" id="UP001279734">
    <property type="component" value="Unassembled WGS sequence"/>
</dbReference>
<dbReference type="PANTHER" id="PTHR12937">
    <property type="entry name" value="VACUOLAR PROTEIN SORTING 28, ISOFORM 2 VPS28"/>
    <property type="match status" value="1"/>
</dbReference>
<dbReference type="InterPro" id="IPR017899">
    <property type="entry name" value="VPS28_C"/>
</dbReference>
<evidence type="ECO:0000256" key="4">
    <source>
        <dbReference type="ARBA" id="ARBA00022927"/>
    </source>
</evidence>
<evidence type="ECO:0000259" key="6">
    <source>
        <dbReference type="PROSITE" id="PS51310"/>
    </source>
</evidence>
<comment type="caution">
    <text evidence="8">The sequence shown here is derived from an EMBL/GenBank/DDBJ whole genome shotgun (WGS) entry which is preliminary data.</text>
</comment>
<keyword evidence="2 5" id="KW-0813">Transport</keyword>
<comment type="subcellular location">
    <subcellularLocation>
        <location evidence="1">Endosome</location>
    </subcellularLocation>
</comment>
<evidence type="ECO:0000313" key="8">
    <source>
        <dbReference type="EMBL" id="GMH30326.1"/>
    </source>
</evidence>
<evidence type="ECO:0000256" key="2">
    <source>
        <dbReference type="ARBA" id="ARBA00022448"/>
    </source>
</evidence>
<comment type="similarity">
    <text evidence="5">Belongs to the VPS28 family.</text>
</comment>
<proteinExistence type="inferred from homology"/>
<dbReference type="GO" id="GO:0000813">
    <property type="term" value="C:ESCRT I complex"/>
    <property type="evidence" value="ECO:0007669"/>
    <property type="project" value="InterPro"/>
</dbReference>
<dbReference type="InterPro" id="IPR007143">
    <property type="entry name" value="Vps28"/>
</dbReference>
<dbReference type="Gene3D" id="1.20.120.1130">
    <property type="match status" value="1"/>
</dbReference>
<dbReference type="SUPFAM" id="SSF140427">
    <property type="entry name" value="VPS28 C-terminal domain-like"/>
    <property type="match status" value="1"/>
</dbReference>
<dbReference type="InterPro" id="IPR037206">
    <property type="entry name" value="VPS28_C_sf"/>
</dbReference>
<dbReference type="InterPro" id="IPR038358">
    <property type="entry name" value="VPS28_N_sf"/>
</dbReference>
<gene>
    <name evidence="8" type="ORF">Nepgr_032169</name>
</gene>
<dbReference type="Gene3D" id="1.20.1440.200">
    <property type="match status" value="1"/>
</dbReference>
<feature type="domain" description="VPS28 N-terminal" evidence="7">
    <location>
        <begin position="1"/>
        <end position="99"/>
    </location>
</feature>
<dbReference type="Pfam" id="PF03997">
    <property type="entry name" value="VPS28"/>
    <property type="match status" value="1"/>
</dbReference>
<evidence type="ECO:0000259" key="7">
    <source>
        <dbReference type="PROSITE" id="PS51313"/>
    </source>
</evidence>
<accession>A0AAD3TJI2</accession>
<evidence type="ECO:0000313" key="9">
    <source>
        <dbReference type="Proteomes" id="UP001279734"/>
    </source>
</evidence>
<reference evidence="8" key="1">
    <citation type="submission" date="2023-05" db="EMBL/GenBank/DDBJ databases">
        <title>Nepenthes gracilis genome sequencing.</title>
        <authorList>
            <person name="Fukushima K."/>
        </authorList>
    </citation>
    <scope>NUCLEOTIDE SEQUENCE</scope>
    <source>
        <strain evidence="8">SING2019-196</strain>
    </source>
</reference>
<dbReference type="PANTHER" id="PTHR12937:SF0">
    <property type="entry name" value="VACUOLAR PROTEIN SORTING-ASSOCIATED PROTEIN 28 HOMOLOG"/>
    <property type="match status" value="1"/>
</dbReference>
<dbReference type="InterPro" id="IPR017898">
    <property type="entry name" value="VPS28_N"/>
</dbReference>
<feature type="domain" description="VPS28 C-terminal" evidence="6">
    <location>
        <begin position="109"/>
        <end position="167"/>
    </location>
</feature>
<dbReference type="PROSITE" id="PS51310">
    <property type="entry name" value="VPS28_C"/>
    <property type="match status" value="1"/>
</dbReference>
<dbReference type="GO" id="GO:0044877">
    <property type="term" value="F:protein-containing complex binding"/>
    <property type="evidence" value="ECO:0007669"/>
    <property type="project" value="TreeGrafter"/>
</dbReference>